<dbReference type="Proteomes" id="UP000243629">
    <property type="component" value="Unassembled WGS sequence"/>
</dbReference>
<dbReference type="Pfam" id="PF00571">
    <property type="entry name" value="CBS"/>
    <property type="match status" value="2"/>
</dbReference>
<dbReference type="SUPFAM" id="SSF54631">
    <property type="entry name" value="CBS-domain pair"/>
    <property type="match status" value="1"/>
</dbReference>
<feature type="domain" description="CBS" evidence="3">
    <location>
        <begin position="7"/>
        <end position="65"/>
    </location>
</feature>
<dbReference type="EMBL" id="FOUI01000002">
    <property type="protein sequence ID" value="SFM24056.1"/>
    <property type="molecule type" value="Genomic_DNA"/>
</dbReference>
<feature type="domain" description="CBS" evidence="3">
    <location>
        <begin position="74"/>
        <end position="131"/>
    </location>
</feature>
<evidence type="ECO:0000313" key="4">
    <source>
        <dbReference type="EMBL" id="SFM24056.1"/>
    </source>
</evidence>
<sequence length="131" mass="14550">MLVKDIMIPNVVTISAFASVRDAMRKMREHNIKSLVVDKGNEHDAYGLVTYKDILKTIVAEEGDIDLLNVYDIYTKPALIVSRELDVKYVAKFMVNMGLHRVLVTNANALVGIITMNDIVGAILDMANGDQ</sequence>
<dbReference type="STRING" id="1720063.SAMN05216217_102177"/>
<dbReference type="PROSITE" id="PS51371">
    <property type="entry name" value="CBS"/>
    <property type="match status" value="2"/>
</dbReference>
<dbReference type="InterPro" id="IPR046342">
    <property type="entry name" value="CBS_dom_sf"/>
</dbReference>
<dbReference type="OrthoDB" id="9771532at2"/>
<evidence type="ECO:0000256" key="1">
    <source>
        <dbReference type="ARBA" id="ARBA00023122"/>
    </source>
</evidence>
<dbReference type="InterPro" id="IPR000644">
    <property type="entry name" value="CBS_dom"/>
</dbReference>
<dbReference type="InterPro" id="IPR051257">
    <property type="entry name" value="Diverse_CBS-Domain"/>
</dbReference>
<evidence type="ECO:0000259" key="3">
    <source>
        <dbReference type="PROSITE" id="PS51371"/>
    </source>
</evidence>
<organism evidence="4 5">
    <name type="scientific">Halopseudomonas yangmingensis</name>
    <dbReference type="NCBI Taxonomy" id="1720063"/>
    <lineage>
        <taxon>Bacteria</taxon>
        <taxon>Pseudomonadati</taxon>
        <taxon>Pseudomonadota</taxon>
        <taxon>Gammaproteobacteria</taxon>
        <taxon>Pseudomonadales</taxon>
        <taxon>Pseudomonadaceae</taxon>
        <taxon>Halopseudomonas</taxon>
    </lineage>
</organism>
<evidence type="ECO:0000313" key="5">
    <source>
        <dbReference type="Proteomes" id="UP000243629"/>
    </source>
</evidence>
<accession>A0A1I4P902</accession>
<gene>
    <name evidence="4" type="ORF">SAMN05216217_102177</name>
</gene>
<dbReference type="PANTHER" id="PTHR43080:SF2">
    <property type="entry name" value="CBS DOMAIN-CONTAINING PROTEIN"/>
    <property type="match status" value="1"/>
</dbReference>
<evidence type="ECO:0000256" key="2">
    <source>
        <dbReference type="PROSITE-ProRule" id="PRU00703"/>
    </source>
</evidence>
<keyword evidence="1 2" id="KW-0129">CBS domain</keyword>
<dbReference type="PANTHER" id="PTHR43080">
    <property type="entry name" value="CBS DOMAIN-CONTAINING PROTEIN CBSX3, MITOCHONDRIAL"/>
    <property type="match status" value="1"/>
</dbReference>
<dbReference type="AlphaFoldDB" id="A0A1I4P902"/>
<dbReference type="Gene3D" id="3.10.580.10">
    <property type="entry name" value="CBS-domain"/>
    <property type="match status" value="1"/>
</dbReference>
<dbReference type="RefSeq" id="WP_093472591.1">
    <property type="nucleotide sequence ID" value="NZ_FOUI01000002.1"/>
</dbReference>
<reference evidence="5" key="1">
    <citation type="submission" date="2016-10" db="EMBL/GenBank/DDBJ databases">
        <authorList>
            <person name="Varghese N."/>
            <person name="Submissions S."/>
        </authorList>
    </citation>
    <scope>NUCLEOTIDE SEQUENCE [LARGE SCALE GENOMIC DNA]</scope>
    <source>
        <strain evidence="5">DSM 24213</strain>
    </source>
</reference>
<keyword evidence="5" id="KW-1185">Reference proteome</keyword>
<name>A0A1I4P902_9GAMM</name>
<protein>
    <submittedName>
        <fullName evidence="4">CBS domain-containing protein</fullName>
    </submittedName>
</protein>
<dbReference type="SMART" id="SM00116">
    <property type="entry name" value="CBS"/>
    <property type="match status" value="2"/>
</dbReference>
<proteinExistence type="predicted"/>